<dbReference type="SMART" id="SM00382">
    <property type="entry name" value="AAA"/>
    <property type="match status" value="1"/>
</dbReference>
<feature type="region of interest" description="Disordered" evidence="1">
    <location>
        <begin position="461"/>
        <end position="501"/>
    </location>
</feature>
<dbReference type="CDD" id="cd00009">
    <property type="entry name" value="AAA"/>
    <property type="match status" value="1"/>
</dbReference>
<evidence type="ECO:0000313" key="4">
    <source>
        <dbReference type="Proteomes" id="UP001205311"/>
    </source>
</evidence>
<dbReference type="InterPro" id="IPR027417">
    <property type="entry name" value="P-loop_NTPase"/>
</dbReference>
<dbReference type="Proteomes" id="UP001205311">
    <property type="component" value="Unassembled WGS sequence"/>
</dbReference>
<protein>
    <recommendedName>
        <fullName evidence="2">AAA+ ATPase domain-containing protein</fullName>
    </recommendedName>
</protein>
<organism evidence="3 4">
    <name type="scientific">Streptoalloteichus tenebrarius (strain ATCC 17920 / DSM 40477 / JCM 4838 / CBS 697.72 / NBRC 16177 / NCIMB 11028 / NRRL B-12390 / A12253. 1 / ISP 5477)</name>
    <name type="common">Streptomyces tenebrarius</name>
    <dbReference type="NCBI Taxonomy" id="1933"/>
    <lineage>
        <taxon>Bacteria</taxon>
        <taxon>Bacillati</taxon>
        <taxon>Actinomycetota</taxon>
        <taxon>Actinomycetes</taxon>
        <taxon>Pseudonocardiales</taxon>
        <taxon>Pseudonocardiaceae</taxon>
        <taxon>Streptoalloteichus</taxon>
    </lineage>
</organism>
<proteinExistence type="predicted"/>
<accession>A0ABT1I0P9</accession>
<evidence type="ECO:0000259" key="2">
    <source>
        <dbReference type="SMART" id="SM00382"/>
    </source>
</evidence>
<gene>
    <name evidence="3" type="ORF">LX15_005051</name>
</gene>
<keyword evidence="4" id="KW-1185">Reference proteome</keyword>
<name>A0ABT1I0P9_STRSD</name>
<evidence type="ECO:0000313" key="3">
    <source>
        <dbReference type="EMBL" id="MCP2261330.1"/>
    </source>
</evidence>
<comment type="caution">
    <text evidence="3">The sequence shown here is derived from an EMBL/GenBank/DDBJ whole genome shotgun (WGS) entry which is preliminary data.</text>
</comment>
<feature type="domain" description="AAA+ ATPase" evidence="2">
    <location>
        <begin position="259"/>
        <end position="411"/>
    </location>
</feature>
<reference evidence="3 4" key="1">
    <citation type="submission" date="2022-06" db="EMBL/GenBank/DDBJ databases">
        <title>Genomic Encyclopedia of Archaeal and Bacterial Type Strains, Phase II (KMG-II): from individual species to whole genera.</title>
        <authorList>
            <person name="Goeker M."/>
        </authorList>
    </citation>
    <scope>NUCLEOTIDE SEQUENCE [LARGE SCALE GENOMIC DNA]</scope>
    <source>
        <strain evidence="3 4">DSM 40477</strain>
    </source>
</reference>
<dbReference type="SUPFAM" id="SSF52540">
    <property type="entry name" value="P-loop containing nucleoside triphosphate hydrolases"/>
    <property type="match status" value="1"/>
</dbReference>
<sequence length="501" mass="55854">MAWVRGSAGELHDKARRGDLHREIARKRWELLREPSTGPEFVAWKNSLEALLSDLVAAGLAHVDVLVEYKLPLTSKRVDAVLCGTSPDIRDPVYVLVELKQWSDILRAEGDRVYLFRSSEARLHPLKQLDQYREYLVDQVSMVADHVHGFAYLHNASRALGDRLRSLHPGSPSQLFTQSEQGALRRALRGLIDPDPSSRTDAAEAADDLLNVKAVPAPTLLRSVSKDLRRRDLFVLLDEQRVAYDLVMRAVERARTARQQTVVIIVGGPGSGKSAIALSLLSELTKTGHGAYHATGSKSFTNTLRRYISAGTGRSEKVFKFFFDFSDARPKQLDVLICDEAHRIRRESTNNGGSRNSRRRLQVEELIDAALVTVFLLDEHQAVRPNEQGKVSRIEHAARAADCRVEKVHLEGQFRYGGSRAYDTWVLRLLGLAAARPARWSASHSVDGGFWSAQRAVPRRWKPGSRSRRGFAAAPTDSPLGSVGRGTPRPGSRGAWFSRRT</sequence>
<dbReference type="Pfam" id="PF09848">
    <property type="entry name" value="SLFN-g3_helicase"/>
    <property type="match status" value="1"/>
</dbReference>
<dbReference type="InterPro" id="IPR003593">
    <property type="entry name" value="AAA+_ATPase"/>
</dbReference>
<dbReference type="Gene3D" id="3.40.50.300">
    <property type="entry name" value="P-loop containing nucleotide triphosphate hydrolases"/>
    <property type="match status" value="1"/>
</dbReference>
<dbReference type="InterPro" id="IPR018647">
    <property type="entry name" value="SLFN_3-like_DNA/RNA_helicase"/>
</dbReference>
<evidence type="ECO:0000256" key="1">
    <source>
        <dbReference type="SAM" id="MobiDB-lite"/>
    </source>
</evidence>
<dbReference type="EMBL" id="JAMTCP010000039">
    <property type="protein sequence ID" value="MCP2261330.1"/>
    <property type="molecule type" value="Genomic_DNA"/>
</dbReference>